<name>A0A1M5DA06_9HYPH</name>
<dbReference type="GO" id="GO:0000725">
    <property type="term" value="P:recombinational repair"/>
    <property type="evidence" value="ECO:0007669"/>
    <property type="project" value="TreeGrafter"/>
</dbReference>
<protein>
    <recommendedName>
        <fullName evidence="12">DNA 3'-5' helicase</fullName>
        <ecNumber evidence="12">5.6.2.4</ecNumber>
    </recommendedName>
    <alternativeName>
        <fullName evidence="13">DNA 3'-5' helicase II</fullName>
    </alternativeName>
</protein>
<dbReference type="InterPro" id="IPR000212">
    <property type="entry name" value="DNA_helicase_UvrD/REP"/>
</dbReference>
<evidence type="ECO:0000256" key="8">
    <source>
        <dbReference type="ARBA" id="ARBA00023125"/>
    </source>
</evidence>
<dbReference type="PROSITE" id="PS51198">
    <property type="entry name" value="UVRD_HELICASE_ATP_BIND"/>
    <property type="match status" value="1"/>
</dbReference>
<evidence type="ECO:0000256" key="4">
    <source>
        <dbReference type="ARBA" id="ARBA00022801"/>
    </source>
</evidence>
<dbReference type="InterPro" id="IPR014016">
    <property type="entry name" value="UvrD-like_ATP-bd"/>
</dbReference>
<evidence type="ECO:0000313" key="19">
    <source>
        <dbReference type="Proteomes" id="UP000184485"/>
    </source>
</evidence>
<dbReference type="InterPro" id="IPR014017">
    <property type="entry name" value="DNA_helicase_UvrD-like_C"/>
</dbReference>
<dbReference type="SUPFAM" id="SSF52540">
    <property type="entry name" value="P-loop containing nucleoside triphosphate hydrolases"/>
    <property type="match status" value="1"/>
</dbReference>
<dbReference type="Gene3D" id="3.30.160.800">
    <property type="match status" value="1"/>
</dbReference>
<dbReference type="GO" id="GO:0003677">
    <property type="term" value="F:DNA binding"/>
    <property type="evidence" value="ECO:0007669"/>
    <property type="project" value="UniProtKB-KW"/>
</dbReference>
<reference evidence="18 19" key="1">
    <citation type="submission" date="2016-11" db="EMBL/GenBank/DDBJ databases">
        <authorList>
            <person name="Jaros S."/>
            <person name="Januszkiewicz K."/>
            <person name="Wedrychowicz H."/>
        </authorList>
    </citation>
    <scope>NUCLEOTIDE SEQUENCE [LARGE SCALE GENOMIC DNA]</scope>
    <source>
        <strain evidence="18 19">DSM 19436</strain>
    </source>
</reference>
<keyword evidence="19" id="KW-1185">Reference proteome</keyword>
<dbReference type="EC" id="5.6.2.4" evidence="12"/>
<sequence length="1153" mass="122919">MITVDANTRRVQAEATDPTASVWVSANAGSGKTYVLARRVIRLLLAGTDPGAILCLTFTKAAAAEMAARVFSILAEWTTLPDAALDKALADYDDVPASEAVRIRARRLFARALETPGGLKIQTIHAFCEKLLHQFPFEANVAGAFEVLDDRAAAILIESAQRQVLARASADEDGRLGRAFARLLDAASDQGIEAALGEIIARRDSLVGLIEGHGSLDNGLAALRDALGLSGDDTEESLGAAIVTALPLPLAAIKRLVEALLASGPKHKAAGEQLAPFLSATTDAGRSGAWLAYMLTGTGKVKALSSLAPKSVLTGWPGLEGTLEAERLRIEDLLDRIAAARAFDATEALLILGTAVLEAYERGKQLRGALDFQDLVVRTADLLTRSGASSWVHYKLDRGLDHILVDEAQDTSPRQWQVIAGLADEFFAGESARAKGRTFFAVGDEKQSIYSFQGAVPAWFARQRDRFRRAARAADSEFRALELNLSFRSTGDVLAAVDAVFAAPDAHRGLTREMQATAHEAARRGEAGRVTLWPPIVAEPAEEPEDWHTPLDRLDTRSPEIRLADRIALTIRDWIDRGERIEATGAPIRPGGILILTRKRGPQTDAINRALKTAGLPVAGADRLKLGGHIAVMDLVALAETVLQPDDDLALAALLKSPLVGVSEDELFAVAHGRPGSLWQAVHHAPLAAARGAAALLDAWRGRADFMGPHAFFARILGPDGGRKRLLQRLGVEADEVLDEFLARALAYEQSETPSLQGFTAWMREAATEIKRDADVGRDEIRVMTVHGAKGLEAEIVFLVDTGSAAVHASHDPKIVALADDPDDAGGAPLAYVPPGARRPQRIDTALERLRDKAGEEYRRLLYVAMTRARDRLIICGTRKARSGSDPLWQDLALAALEPGARLVPVTLGTETFDSLEWRREWEIATTPAAEVAVAPTRSAAALPDFLASPPPAPPLVAERIQPSDAPAAALSGAGAAAAEQALARGVIVHRLLQALPEHPAGARRDVARAYLDAAAGGWGEAERGALAADLAAMIDAPDFAPLFGPGSRAEVAIAGTLMTVKGGLAISGRIDRLVAEPGRIVIADFKTNATPPVDITGVADAHVAQLALYRAVIARLYPGRRVEAVLVFTEAPRLIVVPAELMDEHISRITGS</sequence>
<proteinExistence type="predicted"/>
<evidence type="ECO:0000259" key="16">
    <source>
        <dbReference type="PROSITE" id="PS51198"/>
    </source>
</evidence>
<evidence type="ECO:0000313" key="18">
    <source>
        <dbReference type="EMBL" id="SHF63798.1"/>
    </source>
</evidence>
<accession>A0A1M5DA06</accession>
<evidence type="ECO:0000256" key="2">
    <source>
        <dbReference type="ARBA" id="ARBA00022741"/>
    </source>
</evidence>
<dbReference type="Pfam" id="PF12705">
    <property type="entry name" value="PDDEXK_1"/>
    <property type="match status" value="1"/>
</dbReference>
<gene>
    <name evidence="18" type="ORF">SAMN02745157_2611</name>
</gene>
<dbReference type="GO" id="GO:0005829">
    <property type="term" value="C:cytosol"/>
    <property type="evidence" value="ECO:0007669"/>
    <property type="project" value="TreeGrafter"/>
</dbReference>
<dbReference type="PROSITE" id="PS51217">
    <property type="entry name" value="UVRD_HELICASE_CTER"/>
    <property type="match status" value="1"/>
</dbReference>
<keyword evidence="5 15" id="KW-0347">Helicase</keyword>
<dbReference type="Pfam" id="PF13361">
    <property type="entry name" value="UvrD_C"/>
    <property type="match status" value="1"/>
</dbReference>
<evidence type="ECO:0000256" key="3">
    <source>
        <dbReference type="ARBA" id="ARBA00022763"/>
    </source>
</evidence>
<evidence type="ECO:0000256" key="11">
    <source>
        <dbReference type="ARBA" id="ARBA00034617"/>
    </source>
</evidence>
<dbReference type="PANTHER" id="PTHR11070">
    <property type="entry name" value="UVRD / RECB / PCRA DNA HELICASE FAMILY MEMBER"/>
    <property type="match status" value="1"/>
</dbReference>
<evidence type="ECO:0000256" key="14">
    <source>
        <dbReference type="ARBA" id="ARBA00048988"/>
    </source>
</evidence>
<dbReference type="GO" id="GO:0005524">
    <property type="term" value="F:ATP binding"/>
    <property type="evidence" value="ECO:0007669"/>
    <property type="project" value="UniProtKB-UniRule"/>
</dbReference>
<dbReference type="AlphaFoldDB" id="A0A1M5DA06"/>
<evidence type="ECO:0000259" key="17">
    <source>
        <dbReference type="PROSITE" id="PS51217"/>
    </source>
</evidence>
<keyword evidence="3" id="KW-0227">DNA damage</keyword>
<evidence type="ECO:0000256" key="12">
    <source>
        <dbReference type="ARBA" id="ARBA00034808"/>
    </source>
</evidence>
<dbReference type="PANTHER" id="PTHR11070:SF2">
    <property type="entry name" value="ATP-DEPENDENT DNA HELICASE SRS2"/>
    <property type="match status" value="1"/>
</dbReference>
<dbReference type="NCBIfam" id="TIGR02784">
    <property type="entry name" value="addA_alphas"/>
    <property type="match status" value="1"/>
</dbReference>
<dbReference type="RefSeq" id="WP_175561835.1">
    <property type="nucleotide sequence ID" value="NZ_FQUP01000002.1"/>
</dbReference>
<dbReference type="Gene3D" id="1.10.486.10">
    <property type="entry name" value="PCRA, domain 4"/>
    <property type="match status" value="1"/>
</dbReference>
<keyword evidence="6" id="KW-0269">Exonuclease</keyword>
<keyword evidence="10" id="KW-0413">Isomerase</keyword>
<evidence type="ECO:0000256" key="10">
    <source>
        <dbReference type="ARBA" id="ARBA00023235"/>
    </source>
</evidence>
<dbReference type="Pfam" id="PF00580">
    <property type="entry name" value="UvrD-helicase"/>
    <property type="match status" value="1"/>
</dbReference>
<evidence type="ECO:0000256" key="9">
    <source>
        <dbReference type="ARBA" id="ARBA00023204"/>
    </source>
</evidence>
<keyword evidence="8" id="KW-0238">DNA-binding</keyword>
<dbReference type="STRING" id="1122133.SAMN02745157_2611"/>
<evidence type="ECO:0000256" key="13">
    <source>
        <dbReference type="ARBA" id="ARBA00034923"/>
    </source>
</evidence>
<feature type="domain" description="UvrD-like helicase ATP-binding" evidence="16">
    <location>
        <begin position="5"/>
        <end position="490"/>
    </location>
</feature>
<dbReference type="InterPro" id="IPR038726">
    <property type="entry name" value="PDDEXK_AddAB-type"/>
</dbReference>
<keyword evidence="4 15" id="KW-0378">Hydrolase</keyword>
<dbReference type="GO" id="GO:0004527">
    <property type="term" value="F:exonuclease activity"/>
    <property type="evidence" value="ECO:0007669"/>
    <property type="project" value="UniProtKB-KW"/>
</dbReference>
<organism evidence="18 19">
    <name type="scientific">Kaistia soli DSM 19436</name>
    <dbReference type="NCBI Taxonomy" id="1122133"/>
    <lineage>
        <taxon>Bacteria</taxon>
        <taxon>Pseudomonadati</taxon>
        <taxon>Pseudomonadota</taxon>
        <taxon>Alphaproteobacteria</taxon>
        <taxon>Hyphomicrobiales</taxon>
        <taxon>Kaistiaceae</taxon>
        <taxon>Kaistia</taxon>
    </lineage>
</organism>
<keyword evidence="2 15" id="KW-0547">Nucleotide-binding</keyword>
<keyword evidence="9" id="KW-0234">DNA repair</keyword>
<dbReference type="Proteomes" id="UP000184485">
    <property type="component" value="Unassembled WGS sequence"/>
</dbReference>
<keyword evidence="1" id="KW-0540">Nuclease</keyword>
<dbReference type="Gene3D" id="3.90.320.10">
    <property type="match status" value="1"/>
</dbReference>
<dbReference type="Gene3D" id="3.40.50.300">
    <property type="entry name" value="P-loop containing nucleotide triphosphate hydrolases"/>
    <property type="match status" value="3"/>
</dbReference>
<dbReference type="InterPro" id="IPR014151">
    <property type="entry name" value="DNA_helicase_AddA"/>
</dbReference>
<dbReference type="GO" id="GO:0043138">
    <property type="term" value="F:3'-5' DNA helicase activity"/>
    <property type="evidence" value="ECO:0007669"/>
    <property type="project" value="UniProtKB-EC"/>
</dbReference>
<evidence type="ECO:0000256" key="7">
    <source>
        <dbReference type="ARBA" id="ARBA00022840"/>
    </source>
</evidence>
<comment type="catalytic activity">
    <reaction evidence="14">
        <text>ATP + H2O = ADP + phosphate + H(+)</text>
        <dbReference type="Rhea" id="RHEA:13065"/>
        <dbReference type="ChEBI" id="CHEBI:15377"/>
        <dbReference type="ChEBI" id="CHEBI:15378"/>
        <dbReference type="ChEBI" id="CHEBI:30616"/>
        <dbReference type="ChEBI" id="CHEBI:43474"/>
        <dbReference type="ChEBI" id="CHEBI:456216"/>
        <dbReference type="EC" id="5.6.2.4"/>
    </reaction>
</comment>
<dbReference type="InterPro" id="IPR011604">
    <property type="entry name" value="PDDEXK-like_dom_sf"/>
</dbReference>
<feature type="binding site" evidence="15">
    <location>
        <begin position="26"/>
        <end position="33"/>
    </location>
    <ligand>
        <name>ATP</name>
        <dbReference type="ChEBI" id="CHEBI:30616"/>
    </ligand>
</feature>
<evidence type="ECO:0000256" key="15">
    <source>
        <dbReference type="PROSITE-ProRule" id="PRU00560"/>
    </source>
</evidence>
<evidence type="ECO:0000256" key="1">
    <source>
        <dbReference type="ARBA" id="ARBA00022722"/>
    </source>
</evidence>
<comment type="catalytic activity">
    <reaction evidence="11">
        <text>Couples ATP hydrolysis with the unwinding of duplex DNA by translocating in the 3'-5' direction.</text>
        <dbReference type="EC" id="5.6.2.4"/>
    </reaction>
</comment>
<dbReference type="InterPro" id="IPR027417">
    <property type="entry name" value="P-loop_NTPase"/>
</dbReference>
<dbReference type="GO" id="GO:0033202">
    <property type="term" value="C:DNA helicase complex"/>
    <property type="evidence" value="ECO:0007669"/>
    <property type="project" value="TreeGrafter"/>
</dbReference>
<feature type="domain" description="UvrD-like helicase C-terminal" evidence="17">
    <location>
        <begin position="513"/>
        <end position="791"/>
    </location>
</feature>
<evidence type="ECO:0000256" key="5">
    <source>
        <dbReference type="ARBA" id="ARBA00022806"/>
    </source>
</evidence>
<keyword evidence="7 15" id="KW-0067">ATP-binding</keyword>
<evidence type="ECO:0000256" key="6">
    <source>
        <dbReference type="ARBA" id="ARBA00022839"/>
    </source>
</evidence>
<dbReference type="EMBL" id="FQUP01000002">
    <property type="protein sequence ID" value="SHF63798.1"/>
    <property type="molecule type" value="Genomic_DNA"/>
</dbReference>